<dbReference type="Gene3D" id="1.10.420.10">
    <property type="entry name" value="Peroxidase, domain 2"/>
    <property type="match status" value="1"/>
</dbReference>
<gene>
    <name evidence="22" type="ORF">U9M48_042257</name>
</gene>
<sequence length="359" mass="37984">MSDKRCFLGLATLLTALLPAASRLDVGFYKKTCPSAETIVQQTVAAAFGNNSGVAPAMIRMHFHDCFVRGCDGSVLIDTTASNKAEKDAVPNNPSLRFFNVVDSAKAALEAQCPGVVSCADILAFAARDSVALTGGNSYQVPAGRRDGRVSSGTDNSTRDLPPPFLNATQLADSFAAKNLTVEDMVVLSGAHTLGVSHCSSFAGVGNNLADRLYNFSGSPDGVDPALSEAYAFLLKSICPANSGQFFPNTTAFMDVITPTAFDNRYYVGVANNLGLFKSDAALLTNATMKALVDDFVRSEGRWKAKFARSMVKMGEIQVLTGTQGEIRRNCRIINPLSAATAKHHDEPGSSEFTGVAAT</sequence>
<name>A0AAQ3UQS1_PASNO</name>
<dbReference type="GO" id="GO:0140825">
    <property type="term" value="F:lactoperoxidase activity"/>
    <property type="evidence" value="ECO:0007669"/>
    <property type="project" value="UniProtKB-EC"/>
</dbReference>
<feature type="disulfide bond" evidence="18">
    <location>
        <begin position="66"/>
        <end position="71"/>
    </location>
</feature>
<evidence type="ECO:0000256" key="13">
    <source>
        <dbReference type="ARBA" id="ARBA00023324"/>
    </source>
</evidence>
<keyword evidence="11" id="KW-0325">Glycoprotein</keyword>
<keyword evidence="9 16" id="KW-0408">Iron</keyword>
<feature type="binding site" evidence="16">
    <location>
        <position position="65"/>
    </location>
    <ligand>
        <name>Ca(2+)</name>
        <dbReference type="ChEBI" id="CHEBI:29108"/>
        <label>1</label>
    </ligand>
</feature>
<evidence type="ECO:0000256" key="8">
    <source>
        <dbReference type="ARBA" id="ARBA00023002"/>
    </source>
</evidence>
<keyword evidence="19" id="KW-0964">Secreted</keyword>
<evidence type="ECO:0000256" key="7">
    <source>
        <dbReference type="ARBA" id="ARBA00022837"/>
    </source>
</evidence>
<feature type="region of interest" description="Disordered" evidence="20">
    <location>
        <begin position="143"/>
        <end position="163"/>
    </location>
</feature>
<keyword evidence="12" id="KW-0873">Pyrrolidone carboxylic acid</keyword>
<dbReference type="PANTHER" id="PTHR31517">
    <property type="match status" value="1"/>
</dbReference>
<feature type="chain" id="PRO_5042673408" description="Peroxidase" evidence="19">
    <location>
        <begin position="23"/>
        <end position="359"/>
    </location>
</feature>
<dbReference type="InterPro" id="IPR033905">
    <property type="entry name" value="Secretory_peroxidase"/>
</dbReference>
<evidence type="ECO:0000256" key="5">
    <source>
        <dbReference type="ARBA" id="ARBA00022617"/>
    </source>
</evidence>
<dbReference type="PROSITE" id="PS00435">
    <property type="entry name" value="PEROXIDASE_1"/>
    <property type="match status" value="1"/>
</dbReference>
<keyword evidence="13 19" id="KW-0376">Hydrogen peroxide</keyword>
<keyword evidence="7 16" id="KW-0106">Calcium</keyword>
<feature type="binding site" evidence="16">
    <location>
        <position position="258"/>
    </location>
    <ligand>
        <name>Ca(2+)</name>
        <dbReference type="ChEBI" id="CHEBI:29108"/>
        <label>2</label>
    </ligand>
</feature>
<dbReference type="GO" id="GO:0005576">
    <property type="term" value="C:extracellular region"/>
    <property type="evidence" value="ECO:0007669"/>
    <property type="project" value="UniProtKB-SubCell"/>
</dbReference>
<keyword evidence="5 19" id="KW-0349">Heme</keyword>
<dbReference type="FunFam" id="1.10.520.10:FF:000001">
    <property type="entry name" value="Peroxidase"/>
    <property type="match status" value="1"/>
</dbReference>
<evidence type="ECO:0000313" key="23">
    <source>
        <dbReference type="Proteomes" id="UP001341281"/>
    </source>
</evidence>
<dbReference type="InterPro" id="IPR019794">
    <property type="entry name" value="Peroxidases_AS"/>
</dbReference>
<feature type="binding site" evidence="16">
    <location>
        <position position="86"/>
    </location>
    <ligand>
        <name>Ca(2+)</name>
        <dbReference type="ChEBI" id="CHEBI:29108"/>
        <label>1</label>
    </ligand>
</feature>
<keyword evidence="23" id="KW-1185">Reference proteome</keyword>
<feature type="binding site" evidence="16">
    <location>
        <position position="72"/>
    </location>
    <ligand>
        <name>Ca(2+)</name>
        <dbReference type="ChEBI" id="CHEBI:29108"/>
        <label>1</label>
    </ligand>
</feature>
<evidence type="ECO:0000256" key="18">
    <source>
        <dbReference type="PIRSR" id="PIRSR600823-5"/>
    </source>
</evidence>
<comment type="cofactor">
    <cofactor evidence="16 19">
        <name>Ca(2+)</name>
        <dbReference type="ChEBI" id="CHEBI:29108"/>
    </cofactor>
    <text evidence="16 19">Binds 2 calcium ions per subunit.</text>
</comment>
<evidence type="ECO:0000256" key="20">
    <source>
        <dbReference type="SAM" id="MobiDB-lite"/>
    </source>
</evidence>
<dbReference type="Pfam" id="PF00141">
    <property type="entry name" value="peroxidase"/>
    <property type="match status" value="1"/>
</dbReference>
<keyword evidence="19" id="KW-0732">Signal</keyword>
<dbReference type="FunFam" id="1.10.420.10:FF:000001">
    <property type="entry name" value="Peroxidase"/>
    <property type="match status" value="1"/>
</dbReference>
<evidence type="ECO:0000256" key="11">
    <source>
        <dbReference type="ARBA" id="ARBA00023180"/>
    </source>
</evidence>
<evidence type="ECO:0000313" key="22">
    <source>
        <dbReference type="EMBL" id="WVZ96645.1"/>
    </source>
</evidence>
<comment type="function">
    <text evidence="19">Removal of H(2)O(2), oxidation of toxic reductants, biosynthesis and degradation of lignin, suberization, auxin catabolism, response to environmental stresses such as wounding, pathogen attack and oxidative stress.</text>
</comment>
<feature type="binding site" evidence="16">
    <location>
        <position position="193"/>
    </location>
    <ligand>
        <name>Ca(2+)</name>
        <dbReference type="ChEBI" id="CHEBI:29108"/>
        <label>2</label>
    </ligand>
</feature>
<dbReference type="SUPFAM" id="SSF48113">
    <property type="entry name" value="Heme-dependent peroxidases"/>
    <property type="match status" value="1"/>
</dbReference>
<feature type="binding site" evidence="16">
    <location>
        <position position="255"/>
    </location>
    <ligand>
        <name>Ca(2+)</name>
        <dbReference type="ChEBI" id="CHEBI:29108"/>
        <label>2</label>
    </ligand>
</feature>
<dbReference type="GO" id="GO:0020037">
    <property type="term" value="F:heme binding"/>
    <property type="evidence" value="ECO:0007669"/>
    <property type="project" value="UniProtKB-UniRule"/>
</dbReference>
<evidence type="ECO:0000256" key="4">
    <source>
        <dbReference type="ARBA" id="ARBA00022559"/>
    </source>
</evidence>
<comment type="cofactor">
    <cofactor evidence="16 19">
        <name>heme b</name>
        <dbReference type="ChEBI" id="CHEBI:60344"/>
    </cofactor>
    <text evidence="16 19">Binds 1 heme b (iron(II)-protoporphyrin IX) group per subunit.</text>
</comment>
<dbReference type="Gene3D" id="1.10.520.10">
    <property type="match status" value="1"/>
</dbReference>
<evidence type="ECO:0000256" key="9">
    <source>
        <dbReference type="ARBA" id="ARBA00023004"/>
    </source>
</evidence>
<evidence type="ECO:0000256" key="19">
    <source>
        <dbReference type="RuleBase" id="RU362060"/>
    </source>
</evidence>
<dbReference type="PANTHER" id="PTHR31517:SF84">
    <property type="entry name" value="PEROXIDASE"/>
    <property type="match status" value="1"/>
</dbReference>
<dbReference type="PROSITE" id="PS00436">
    <property type="entry name" value="PEROXIDASE_2"/>
    <property type="match status" value="1"/>
</dbReference>
<evidence type="ECO:0000256" key="3">
    <source>
        <dbReference type="ARBA" id="ARBA00006873"/>
    </source>
</evidence>
<feature type="binding site" evidence="15">
    <location>
        <position position="162"/>
    </location>
    <ligand>
        <name>substrate</name>
    </ligand>
</feature>
<feature type="binding site" description="axial binding residue" evidence="16">
    <location>
        <position position="192"/>
    </location>
    <ligand>
        <name>heme b</name>
        <dbReference type="ChEBI" id="CHEBI:60344"/>
    </ligand>
    <ligandPart>
        <name>Fe</name>
        <dbReference type="ChEBI" id="CHEBI:18248"/>
    </ligandPart>
</feature>
<dbReference type="InterPro" id="IPR000823">
    <property type="entry name" value="Peroxidase_pln"/>
</dbReference>
<dbReference type="GO" id="GO:0006979">
    <property type="term" value="P:response to oxidative stress"/>
    <property type="evidence" value="ECO:0007669"/>
    <property type="project" value="UniProtKB-UniRule"/>
</dbReference>
<dbReference type="EC" id="1.11.1.7" evidence="19"/>
<evidence type="ECO:0000256" key="16">
    <source>
        <dbReference type="PIRSR" id="PIRSR600823-3"/>
    </source>
</evidence>
<feature type="disulfide bond" evidence="18">
    <location>
        <begin position="199"/>
        <end position="239"/>
    </location>
</feature>
<keyword evidence="4 19" id="KW-0575">Peroxidase</keyword>
<comment type="similarity">
    <text evidence="19">Belongs to the peroxidase family. Classical plant (class III) peroxidase subfamily.</text>
</comment>
<dbReference type="GO" id="GO:0042744">
    <property type="term" value="P:hydrogen peroxide catabolic process"/>
    <property type="evidence" value="ECO:0007669"/>
    <property type="project" value="UniProtKB-KW"/>
</dbReference>
<dbReference type="EMBL" id="CP144754">
    <property type="protein sequence ID" value="WVZ96645.1"/>
    <property type="molecule type" value="Genomic_DNA"/>
</dbReference>
<dbReference type="Proteomes" id="UP001341281">
    <property type="component" value="Chromosome 10"/>
</dbReference>
<feature type="site" description="Transition state stabilizer" evidence="17">
    <location>
        <position position="60"/>
    </location>
</feature>
<dbReference type="InterPro" id="IPR002016">
    <property type="entry name" value="Haem_peroxidase"/>
</dbReference>
<comment type="subcellular location">
    <subcellularLocation>
        <location evidence="2 19">Secreted</location>
    </subcellularLocation>
</comment>
<dbReference type="CDD" id="cd00693">
    <property type="entry name" value="secretory_peroxidase"/>
    <property type="match status" value="1"/>
</dbReference>
<dbReference type="InterPro" id="IPR019793">
    <property type="entry name" value="Peroxidases_heam-ligand_BS"/>
</dbReference>
<feature type="binding site" evidence="16">
    <location>
        <position position="74"/>
    </location>
    <ligand>
        <name>Ca(2+)</name>
        <dbReference type="ChEBI" id="CHEBI:29108"/>
        <label>1</label>
    </ligand>
</feature>
<feature type="binding site" evidence="16">
    <location>
        <position position="263"/>
    </location>
    <ligand>
        <name>Ca(2+)</name>
        <dbReference type="ChEBI" id="CHEBI:29108"/>
        <label>2</label>
    </ligand>
</feature>
<evidence type="ECO:0000256" key="10">
    <source>
        <dbReference type="ARBA" id="ARBA00023157"/>
    </source>
</evidence>
<feature type="binding site" evidence="16">
    <location>
        <position position="70"/>
    </location>
    <ligand>
        <name>Ca(2+)</name>
        <dbReference type="ChEBI" id="CHEBI:29108"/>
        <label>1</label>
    </ligand>
</feature>
<dbReference type="GO" id="GO:0046872">
    <property type="term" value="F:metal ion binding"/>
    <property type="evidence" value="ECO:0007669"/>
    <property type="project" value="UniProtKB-UniRule"/>
</dbReference>
<keyword evidence="6 16" id="KW-0479">Metal-binding</keyword>
<keyword evidence="10 18" id="KW-1015">Disulfide bond</keyword>
<evidence type="ECO:0000259" key="21">
    <source>
        <dbReference type="PROSITE" id="PS50873"/>
    </source>
</evidence>
<comment type="similarity">
    <text evidence="3">Belongs to the peroxidase family. Ascorbate peroxidase subfamily.</text>
</comment>
<evidence type="ECO:0000256" key="14">
    <source>
        <dbReference type="PIRSR" id="PIRSR600823-1"/>
    </source>
</evidence>
<evidence type="ECO:0000256" key="15">
    <source>
        <dbReference type="PIRSR" id="PIRSR600823-2"/>
    </source>
</evidence>
<dbReference type="PROSITE" id="PS50873">
    <property type="entry name" value="PEROXIDASE_4"/>
    <property type="match status" value="1"/>
</dbReference>
<dbReference type="PRINTS" id="PR00461">
    <property type="entry name" value="PLPEROXIDASE"/>
</dbReference>
<evidence type="ECO:0000256" key="1">
    <source>
        <dbReference type="ARBA" id="ARBA00000189"/>
    </source>
</evidence>
<keyword evidence="8 19" id="KW-0560">Oxidoreductase</keyword>
<dbReference type="InterPro" id="IPR010255">
    <property type="entry name" value="Haem_peroxidase_sf"/>
</dbReference>
<feature type="disulfide bond" evidence="18">
    <location>
        <begin position="119"/>
        <end position="331"/>
    </location>
</feature>
<feature type="signal peptide" evidence="19">
    <location>
        <begin position="1"/>
        <end position="22"/>
    </location>
</feature>
<feature type="disulfide bond" evidence="18">
    <location>
        <begin position="33"/>
        <end position="113"/>
    </location>
</feature>
<accession>A0AAQ3UQS1</accession>
<feature type="binding site" evidence="16">
    <location>
        <position position="68"/>
    </location>
    <ligand>
        <name>Ca(2+)</name>
        <dbReference type="ChEBI" id="CHEBI:29108"/>
        <label>1</label>
    </ligand>
</feature>
<evidence type="ECO:0000256" key="2">
    <source>
        <dbReference type="ARBA" id="ARBA00004613"/>
    </source>
</evidence>
<dbReference type="PRINTS" id="PR00458">
    <property type="entry name" value="PEROXIDASE"/>
</dbReference>
<organism evidence="22 23">
    <name type="scientific">Paspalum notatum var. saurae</name>
    <dbReference type="NCBI Taxonomy" id="547442"/>
    <lineage>
        <taxon>Eukaryota</taxon>
        <taxon>Viridiplantae</taxon>
        <taxon>Streptophyta</taxon>
        <taxon>Embryophyta</taxon>
        <taxon>Tracheophyta</taxon>
        <taxon>Spermatophyta</taxon>
        <taxon>Magnoliopsida</taxon>
        <taxon>Liliopsida</taxon>
        <taxon>Poales</taxon>
        <taxon>Poaceae</taxon>
        <taxon>PACMAD clade</taxon>
        <taxon>Panicoideae</taxon>
        <taxon>Andropogonodae</taxon>
        <taxon>Paspaleae</taxon>
        <taxon>Paspalinae</taxon>
        <taxon>Paspalum</taxon>
    </lineage>
</organism>
<reference evidence="22 23" key="1">
    <citation type="submission" date="2024-02" db="EMBL/GenBank/DDBJ databases">
        <title>High-quality chromosome-scale genome assembly of Pensacola bahiagrass (Paspalum notatum Flugge var. saurae).</title>
        <authorList>
            <person name="Vega J.M."/>
            <person name="Podio M."/>
            <person name="Orjuela J."/>
            <person name="Siena L.A."/>
            <person name="Pessino S.C."/>
            <person name="Combes M.C."/>
            <person name="Mariac C."/>
            <person name="Albertini E."/>
            <person name="Pupilli F."/>
            <person name="Ortiz J.P.A."/>
            <person name="Leblanc O."/>
        </authorList>
    </citation>
    <scope>NUCLEOTIDE SEQUENCE [LARGE SCALE GENOMIC DNA]</scope>
    <source>
        <strain evidence="22">R1</strain>
        <tissue evidence="22">Leaf</tissue>
    </source>
</reference>
<evidence type="ECO:0000256" key="6">
    <source>
        <dbReference type="ARBA" id="ARBA00022723"/>
    </source>
</evidence>
<proteinExistence type="inferred from homology"/>
<feature type="domain" description="Plant heme peroxidase family profile" evidence="21">
    <location>
        <begin position="23"/>
        <end position="335"/>
    </location>
</feature>
<feature type="active site" description="Proton acceptor" evidence="14">
    <location>
        <position position="64"/>
    </location>
</feature>
<comment type="catalytic activity">
    <reaction evidence="1 19">
        <text>2 a phenolic donor + H2O2 = 2 a phenolic radical donor + 2 H2O</text>
        <dbReference type="Rhea" id="RHEA:56136"/>
        <dbReference type="ChEBI" id="CHEBI:15377"/>
        <dbReference type="ChEBI" id="CHEBI:16240"/>
        <dbReference type="ChEBI" id="CHEBI:139520"/>
        <dbReference type="ChEBI" id="CHEBI:139521"/>
        <dbReference type="EC" id="1.11.1.7"/>
    </reaction>
</comment>
<dbReference type="AlphaFoldDB" id="A0AAQ3UQS1"/>
<protein>
    <recommendedName>
        <fullName evidence="19">Peroxidase</fullName>
        <ecNumber evidence="19">1.11.1.7</ecNumber>
    </recommendedName>
</protein>
<evidence type="ECO:0000256" key="12">
    <source>
        <dbReference type="ARBA" id="ARBA00023283"/>
    </source>
</evidence>
<evidence type="ECO:0000256" key="17">
    <source>
        <dbReference type="PIRSR" id="PIRSR600823-4"/>
    </source>
</evidence>